<proteinExistence type="predicted"/>
<feature type="region of interest" description="Disordered" evidence="1">
    <location>
        <begin position="1"/>
        <end position="34"/>
    </location>
</feature>
<keyword evidence="3" id="KW-1185">Reference proteome</keyword>
<name>A0AAE1CK76_9GAST</name>
<dbReference type="AlphaFoldDB" id="A0AAE1CK76"/>
<organism evidence="2 3">
    <name type="scientific">Elysia crispata</name>
    <name type="common">lettuce slug</name>
    <dbReference type="NCBI Taxonomy" id="231223"/>
    <lineage>
        <taxon>Eukaryota</taxon>
        <taxon>Metazoa</taxon>
        <taxon>Spiralia</taxon>
        <taxon>Lophotrochozoa</taxon>
        <taxon>Mollusca</taxon>
        <taxon>Gastropoda</taxon>
        <taxon>Heterobranchia</taxon>
        <taxon>Euthyneura</taxon>
        <taxon>Panpulmonata</taxon>
        <taxon>Sacoglossa</taxon>
        <taxon>Placobranchoidea</taxon>
        <taxon>Plakobranchidae</taxon>
        <taxon>Elysia</taxon>
    </lineage>
</organism>
<sequence length="79" mass="8838">MARPLLRQESALRGISPGAQPLKEQDPEPRGLQLPDTRVAREIVHDWVELAACALIPALFIARSSRDIQLRLEAKESLE</sequence>
<dbReference type="Proteomes" id="UP001283361">
    <property type="component" value="Unassembled WGS sequence"/>
</dbReference>
<evidence type="ECO:0000313" key="3">
    <source>
        <dbReference type="Proteomes" id="UP001283361"/>
    </source>
</evidence>
<accession>A0AAE1CK76</accession>
<dbReference type="EMBL" id="JAWDGP010007856">
    <property type="protein sequence ID" value="KAK3702323.1"/>
    <property type="molecule type" value="Genomic_DNA"/>
</dbReference>
<gene>
    <name evidence="2" type="ORF">RRG08_008711</name>
</gene>
<evidence type="ECO:0000313" key="2">
    <source>
        <dbReference type="EMBL" id="KAK3702323.1"/>
    </source>
</evidence>
<comment type="caution">
    <text evidence="2">The sequence shown here is derived from an EMBL/GenBank/DDBJ whole genome shotgun (WGS) entry which is preliminary data.</text>
</comment>
<evidence type="ECO:0000256" key="1">
    <source>
        <dbReference type="SAM" id="MobiDB-lite"/>
    </source>
</evidence>
<protein>
    <submittedName>
        <fullName evidence="2">Uncharacterized protein</fullName>
    </submittedName>
</protein>
<reference evidence="2" key="1">
    <citation type="journal article" date="2023" name="G3 (Bethesda)">
        <title>A reference genome for the long-term kleptoplast-retaining sea slug Elysia crispata morphotype clarki.</title>
        <authorList>
            <person name="Eastman K.E."/>
            <person name="Pendleton A.L."/>
            <person name="Shaikh M.A."/>
            <person name="Suttiyut T."/>
            <person name="Ogas R."/>
            <person name="Tomko P."/>
            <person name="Gavelis G."/>
            <person name="Widhalm J.R."/>
            <person name="Wisecaver J.H."/>
        </authorList>
    </citation>
    <scope>NUCLEOTIDE SEQUENCE</scope>
    <source>
        <strain evidence="2">ECLA1</strain>
    </source>
</reference>